<protein>
    <submittedName>
        <fullName evidence="5">Arabinosyltransferase ARAD1</fullName>
    </submittedName>
</protein>
<keyword evidence="6" id="KW-1185">Reference proteome</keyword>
<organism evidence="5 6">
    <name type="scientific">Micractinium conductrix</name>
    <dbReference type="NCBI Taxonomy" id="554055"/>
    <lineage>
        <taxon>Eukaryota</taxon>
        <taxon>Viridiplantae</taxon>
        <taxon>Chlorophyta</taxon>
        <taxon>core chlorophytes</taxon>
        <taxon>Trebouxiophyceae</taxon>
        <taxon>Chlorellales</taxon>
        <taxon>Chlorellaceae</taxon>
        <taxon>Chlorella clade</taxon>
        <taxon>Micractinium</taxon>
    </lineage>
</organism>
<name>A0A2P6V8W0_9CHLO</name>
<sequence>MLPSSRLRRSVRLAGVRLSAVTLASAALLLLLVAFSAFLLSAVGGLRETGTYASTRRNVAGTGDIFIFDTAAAWRSLRVPKCDIEDSTSEAMLIKGLAARRYSHYSSHHSLDQHASAWYLGQALRSSPHVTHDLEAAASVFVDLTCYFNMYWWSRYLPPEERAMLAPDPWVVFLQVMQNIPEVVPVDKAVIFLPVPWNAGCDTVPWLASAVTVAVESLASCAPPERTIIAPYNSNLDAPRAVNFANRATLLTYIGGAAAEDARSAGEQLRYHVAKQLQGQAGVFVQVACLGCAGAMDHKEVVRQYQSSVFCLVPPGDTPSSRRATEVIVHGCLPVFLGSPFNNQPLSSVVDFSEFSLVVRVSDISDWVRTPDHTWQVQHWVPDSTPTHLIRALDELVPTIRSVPSARVRRMQEALERARSAFLYKTVLDPEDPSAVDLILQRVRAVR</sequence>
<dbReference type="AlphaFoldDB" id="A0A2P6V8W0"/>
<dbReference type="Pfam" id="PF03016">
    <property type="entry name" value="Exostosin_GT47"/>
    <property type="match status" value="1"/>
</dbReference>
<dbReference type="InterPro" id="IPR004263">
    <property type="entry name" value="Exostosin"/>
</dbReference>
<dbReference type="PANTHER" id="PTHR11062:SF281">
    <property type="entry name" value="EXOSTOSIN-LIKE 2"/>
    <property type="match status" value="1"/>
</dbReference>
<dbReference type="GO" id="GO:0000139">
    <property type="term" value="C:Golgi membrane"/>
    <property type="evidence" value="ECO:0007669"/>
    <property type="project" value="UniProtKB-SubCell"/>
</dbReference>
<evidence type="ECO:0000256" key="3">
    <source>
        <dbReference type="ARBA" id="ARBA00023034"/>
    </source>
</evidence>
<dbReference type="InterPro" id="IPR040911">
    <property type="entry name" value="Exostosin_GT47"/>
</dbReference>
<keyword evidence="3" id="KW-0333">Golgi apparatus</keyword>
<comment type="subcellular location">
    <subcellularLocation>
        <location evidence="1">Golgi apparatus membrane</location>
        <topology evidence="1">Single-pass type II membrane protein</topology>
    </subcellularLocation>
</comment>
<gene>
    <name evidence="5" type="ORF">C2E20_6062</name>
</gene>
<dbReference type="PANTHER" id="PTHR11062">
    <property type="entry name" value="EXOSTOSIN HEPARAN SULFATE GLYCOSYLTRANSFERASE -RELATED"/>
    <property type="match status" value="1"/>
</dbReference>
<dbReference type="OrthoDB" id="1924787at2759"/>
<dbReference type="Proteomes" id="UP000239649">
    <property type="component" value="Unassembled WGS sequence"/>
</dbReference>
<evidence type="ECO:0000313" key="6">
    <source>
        <dbReference type="Proteomes" id="UP000239649"/>
    </source>
</evidence>
<accession>A0A2P6V8W0</accession>
<evidence type="ECO:0000313" key="5">
    <source>
        <dbReference type="EMBL" id="PSC70522.1"/>
    </source>
</evidence>
<comment type="caution">
    <text evidence="5">The sequence shown here is derived from an EMBL/GenBank/DDBJ whole genome shotgun (WGS) entry which is preliminary data.</text>
</comment>
<proteinExistence type="inferred from homology"/>
<evidence type="ECO:0000256" key="1">
    <source>
        <dbReference type="ARBA" id="ARBA00004323"/>
    </source>
</evidence>
<dbReference type="GO" id="GO:0016757">
    <property type="term" value="F:glycosyltransferase activity"/>
    <property type="evidence" value="ECO:0007669"/>
    <property type="project" value="InterPro"/>
</dbReference>
<evidence type="ECO:0000259" key="4">
    <source>
        <dbReference type="Pfam" id="PF03016"/>
    </source>
</evidence>
<feature type="domain" description="Exostosin GT47" evidence="4">
    <location>
        <begin position="231"/>
        <end position="368"/>
    </location>
</feature>
<comment type="similarity">
    <text evidence="2">Belongs to the glycosyltransferase 47 family.</text>
</comment>
<reference evidence="5 6" key="1">
    <citation type="journal article" date="2018" name="Plant J.">
        <title>Genome sequences of Chlorella sorokiniana UTEX 1602 and Micractinium conductrix SAG 241.80: implications to maltose excretion by a green alga.</title>
        <authorList>
            <person name="Arriola M.B."/>
            <person name="Velmurugan N."/>
            <person name="Zhang Y."/>
            <person name="Plunkett M.H."/>
            <person name="Hondzo H."/>
            <person name="Barney B.M."/>
        </authorList>
    </citation>
    <scope>NUCLEOTIDE SEQUENCE [LARGE SCALE GENOMIC DNA]</scope>
    <source>
        <strain evidence="5 6">SAG 241.80</strain>
    </source>
</reference>
<dbReference type="EMBL" id="LHPF02000019">
    <property type="protein sequence ID" value="PSC70522.1"/>
    <property type="molecule type" value="Genomic_DNA"/>
</dbReference>
<evidence type="ECO:0000256" key="2">
    <source>
        <dbReference type="ARBA" id="ARBA00010271"/>
    </source>
</evidence>